<dbReference type="PANTHER" id="PTHR48056:SF29">
    <property type="entry name" value="RECEPTOR-LIKE PROTEIN KINASE HSL1"/>
    <property type="match status" value="1"/>
</dbReference>
<dbReference type="GO" id="GO:0005524">
    <property type="term" value="F:ATP binding"/>
    <property type="evidence" value="ECO:0007669"/>
    <property type="project" value="InterPro"/>
</dbReference>
<dbReference type="GO" id="GO:0016020">
    <property type="term" value="C:membrane"/>
    <property type="evidence" value="ECO:0007669"/>
    <property type="project" value="UniProtKB-SubCell"/>
</dbReference>
<dbReference type="InterPro" id="IPR050647">
    <property type="entry name" value="Plant_LRR-RLKs"/>
</dbReference>
<dbReference type="EMBL" id="JAEACU010000012">
    <property type="protein sequence ID" value="KAH7512916.1"/>
    <property type="molecule type" value="Genomic_DNA"/>
</dbReference>
<dbReference type="InterPro" id="IPR000719">
    <property type="entry name" value="Prot_kinase_dom"/>
</dbReference>
<proteinExistence type="inferred from homology"/>
<comment type="similarity">
    <text evidence="2">Belongs to the RLP family.</text>
</comment>
<dbReference type="Gene3D" id="1.10.510.10">
    <property type="entry name" value="Transferase(Phosphotransferase) domain 1"/>
    <property type="match status" value="1"/>
</dbReference>
<evidence type="ECO:0000256" key="2">
    <source>
        <dbReference type="ARBA" id="ARBA00009592"/>
    </source>
</evidence>
<evidence type="ECO:0000256" key="8">
    <source>
        <dbReference type="ARBA" id="ARBA00023180"/>
    </source>
</evidence>
<evidence type="ECO:0000259" key="10">
    <source>
        <dbReference type="SMART" id="SM00220"/>
    </source>
</evidence>
<evidence type="ECO:0000313" key="12">
    <source>
        <dbReference type="EMBL" id="KAH7512926.1"/>
    </source>
</evidence>
<organism evidence="11 13">
    <name type="scientific">Ziziphus jujuba var. spinosa</name>
    <dbReference type="NCBI Taxonomy" id="714518"/>
    <lineage>
        <taxon>Eukaryota</taxon>
        <taxon>Viridiplantae</taxon>
        <taxon>Streptophyta</taxon>
        <taxon>Embryophyta</taxon>
        <taxon>Tracheophyta</taxon>
        <taxon>Spermatophyta</taxon>
        <taxon>Magnoliopsida</taxon>
        <taxon>eudicotyledons</taxon>
        <taxon>Gunneridae</taxon>
        <taxon>Pentapetalae</taxon>
        <taxon>rosids</taxon>
        <taxon>fabids</taxon>
        <taxon>Rosales</taxon>
        <taxon>Rhamnaceae</taxon>
        <taxon>Paliureae</taxon>
        <taxon>Ziziphus</taxon>
    </lineage>
</organism>
<comment type="subcellular location">
    <subcellularLocation>
        <location evidence="1">Membrane</location>
        <topology evidence="1">Single-pass membrane protein</topology>
    </subcellularLocation>
</comment>
<feature type="domain" description="Protein kinase" evidence="10">
    <location>
        <begin position="258"/>
        <end position="457"/>
    </location>
</feature>
<dbReference type="InterPro" id="IPR011009">
    <property type="entry name" value="Kinase-like_dom_sf"/>
</dbReference>
<dbReference type="PANTHER" id="PTHR48056">
    <property type="entry name" value="LRR RECEPTOR-LIKE SERINE/THREONINE-PROTEIN KINASE-RELATED"/>
    <property type="match status" value="1"/>
</dbReference>
<dbReference type="InterPro" id="IPR003591">
    <property type="entry name" value="Leu-rich_rpt_typical-subtyp"/>
</dbReference>
<keyword evidence="8" id="KW-0325">Glycoprotein</keyword>
<reference evidence="11" key="1">
    <citation type="journal article" date="2021" name="Front. Plant Sci.">
        <title>Chromosome-Scale Genome Assembly for Chinese Sour Jujube and Insights Into Its Genome Evolution and Domestication Signature.</title>
        <authorList>
            <person name="Shen L.-Y."/>
            <person name="Luo H."/>
            <person name="Wang X.-L."/>
            <person name="Wang X.-M."/>
            <person name="Qiu X.-J."/>
            <person name="Liu H."/>
            <person name="Zhou S.-S."/>
            <person name="Jia K.-H."/>
            <person name="Nie S."/>
            <person name="Bao Y.-T."/>
            <person name="Zhang R.-G."/>
            <person name="Yun Q.-Z."/>
            <person name="Chai Y.-H."/>
            <person name="Lu J.-Y."/>
            <person name="Li Y."/>
            <person name="Zhao S.-W."/>
            <person name="Mao J.-F."/>
            <person name="Jia S.-G."/>
            <person name="Mao Y.-M."/>
        </authorList>
    </citation>
    <scope>NUCLEOTIDE SEQUENCE</scope>
    <source>
        <strain evidence="11">AT0</strain>
        <tissue evidence="11">Leaf</tissue>
    </source>
</reference>
<protein>
    <recommendedName>
        <fullName evidence="10">Protein kinase domain-containing protein</fullName>
    </recommendedName>
</protein>
<evidence type="ECO:0000256" key="9">
    <source>
        <dbReference type="SAM" id="Phobius"/>
    </source>
</evidence>
<name>A0A978UDS3_ZIZJJ</name>
<evidence type="ECO:0000256" key="7">
    <source>
        <dbReference type="ARBA" id="ARBA00023136"/>
    </source>
</evidence>
<dbReference type="Pfam" id="PF00560">
    <property type="entry name" value="LRR_1"/>
    <property type="match status" value="3"/>
</dbReference>
<comment type="caution">
    <text evidence="11">The sequence shown here is derived from an EMBL/GenBank/DDBJ whole genome shotgun (WGS) entry which is preliminary data.</text>
</comment>
<dbReference type="EMBL" id="JAEACU010000012">
    <property type="protein sequence ID" value="KAH7512926.1"/>
    <property type="molecule type" value="Genomic_DNA"/>
</dbReference>
<dbReference type="AlphaFoldDB" id="A0A978UDS3"/>
<evidence type="ECO:0000256" key="5">
    <source>
        <dbReference type="ARBA" id="ARBA00022737"/>
    </source>
</evidence>
<keyword evidence="7 9" id="KW-0472">Membrane</keyword>
<evidence type="ECO:0000313" key="11">
    <source>
        <dbReference type="EMBL" id="KAH7512916.1"/>
    </source>
</evidence>
<dbReference type="GO" id="GO:0033612">
    <property type="term" value="F:receptor serine/threonine kinase binding"/>
    <property type="evidence" value="ECO:0007669"/>
    <property type="project" value="TreeGrafter"/>
</dbReference>
<gene>
    <name evidence="11" type="ORF">FEM48_Zijuj12G0141100</name>
    <name evidence="12" type="ORF">FEM48_Zijuj12G0142200</name>
</gene>
<keyword evidence="3" id="KW-0433">Leucine-rich repeat</keyword>
<accession>A0A978UDS3</accession>
<feature type="transmembrane region" description="Helical" evidence="9">
    <location>
        <begin position="202"/>
        <end position="226"/>
    </location>
</feature>
<evidence type="ECO:0000256" key="6">
    <source>
        <dbReference type="ARBA" id="ARBA00022989"/>
    </source>
</evidence>
<dbReference type="Proteomes" id="UP000813462">
    <property type="component" value="Unassembled WGS sequence"/>
</dbReference>
<dbReference type="GO" id="GO:0004672">
    <property type="term" value="F:protein kinase activity"/>
    <property type="evidence" value="ECO:0007669"/>
    <property type="project" value="InterPro"/>
</dbReference>
<sequence length="480" mass="53124">MSIFILSNNSFTGELLEKLSLKLSRLEINDNKFSGKIPVGVSSWKSLVVFKANNNLLTGSIPQDLTTLSGLTTLFLHHNQLTSSLPSDIVSWKSLSTLNLAQNQLSGPLQQKLGFLPSLTELDLSQNQFSGQIPSEFGLLSLIILNLSSNHLSGVIPSEFENPAYSNSFLNNPGLCAGSGLVNLRNCNFNPTKSNKISTQSLALAPIIASVVAVILLAFCILLFCVQRLREKTCLDSKWKMTSFQRLNFTESKIRSGLTESNLIGSGDAGKVYRVAVNRFGEVVAVKKYGTKGMKLMCCLSIENLKLLVYEYLENRSLDLLLHRKNRPPDFSEAKLLINQGEPAAMSTVAGSFGYMAPEYAQSTRLNEKIDDYSFGVVSLELATGRQANQSDEHTSLAEWAWRHFKESNAIVEALDEEVKEPCYLDDMCNVFKLGIICTGTLPSTRLSMKEVVHIFLRCGNQLANGQMIVWNEYDFAHPL</sequence>
<dbReference type="SMART" id="SM00369">
    <property type="entry name" value="LRR_TYP"/>
    <property type="match status" value="3"/>
</dbReference>
<evidence type="ECO:0000256" key="3">
    <source>
        <dbReference type="ARBA" id="ARBA00022614"/>
    </source>
</evidence>
<keyword evidence="6 9" id="KW-1133">Transmembrane helix</keyword>
<evidence type="ECO:0000313" key="13">
    <source>
        <dbReference type="Proteomes" id="UP000813462"/>
    </source>
</evidence>
<keyword evidence="5" id="KW-0677">Repeat</keyword>
<dbReference type="SUPFAM" id="SSF52058">
    <property type="entry name" value="L domain-like"/>
    <property type="match status" value="1"/>
</dbReference>
<dbReference type="SMART" id="SM00220">
    <property type="entry name" value="S_TKc"/>
    <property type="match status" value="1"/>
</dbReference>
<dbReference type="FunFam" id="3.80.10.10:FF:000111">
    <property type="entry name" value="LRR receptor-like serine/threonine-protein kinase ERECTA"/>
    <property type="match status" value="1"/>
</dbReference>
<keyword evidence="4 9" id="KW-0812">Transmembrane</keyword>
<dbReference type="Pfam" id="PF00069">
    <property type="entry name" value="Pkinase"/>
    <property type="match status" value="1"/>
</dbReference>
<evidence type="ECO:0000256" key="4">
    <source>
        <dbReference type="ARBA" id="ARBA00022692"/>
    </source>
</evidence>
<evidence type="ECO:0000256" key="1">
    <source>
        <dbReference type="ARBA" id="ARBA00004167"/>
    </source>
</evidence>
<dbReference type="InterPro" id="IPR001611">
    <property type="entry name" value="Leu-rich_rpt"/>
</dbReference>
<dbReference type="Gene3D" id="3.80.10.10">
    <property type="entry name" value="Ribonuclease Inhibitor"/>
    <property type="match status" value="1"/>
</dbReference>
<dbReference type="SUPFAM" id="SSF56112">
    <property type="entry name" value="Protein kinase-like (PK-like)"/>
    <property type="match status" value="1"/>
</dbReference>
<dbReference type="InterPro" id="IPR032675">
    <property type="entry name" value="LRR_dom_sf"/>
</dbReference>